<dbReference type="PANTHER" id="PTHR30006:SF2">
    <property type="entry name" value="ABC TRANSPORTER SUBSTRATE-BINDING PROTEIN"/>
    <property type="match status" value="1"/>
</dbReference>
<protein>
    <submittedName>
        <fullName evidence="2">Tat pathway signal sequence domain protein</fullName>
    </submittedName>
</protein>
<gene>
    <name evidence="2" type="ORF">HMPREF0731_0333</name>
</gene>
<proteinExistence type="predicted"/>
<dbReference type="GO" id="GO:0030976">
    <property type="term" value="F:thiamine pyrophosphate binding"/>
    <property type="evidence" value="ECO:0007669"/>
    <property type="project" value="TreeGrafter"/>
</dbReference>
<dbReference type="SUPFAM" id="SSF53850">
    <property type="entry name" value="Periplasmic binding protein-like II"/>
    <property type="match status" value="1"/>
</dbReference>
<organism evidence="2 3">
    <name type="scientific">Pseudoroseomonas cervicalis ATCC 49957</name>
    <dbReference type="NCBI Taxonomy" id="525371"/>
    <lineage>
        <taxon>Bacteria</taxon>
        <taxon>Pseudomonadati</taxon>
        <taxon>Pseudomonadota</taxon>
        <taxon>Alphaproteobacteria</taxon>
        <taxon>Acetobacterales</taxon>
        <taxon>Roseomonadaceae</taxon>
        <taxon>Roseomonas</taxon>
    </lineage>
</organism>
<dbReference type="Pfam" id="PF13416">
    <property type="entry name" value="SBP_bac_8"/>
    <property type="match status" value="1"/>
</dbReference>
<dbReference type="CDD" id="cd13589">
    <property type="entry name" value="PBP2_polyamine_RpCGA009"/>
    <property type="match status" value="1"/>
</dbReference>
<dbReference type="OrthoDB" id="7811527at2"/>
<dbReference type="HOGENOM" id="CLU_026974_4_1_5"/>
<dbReference type="PROSITE" id="PS51318">
    <property type="entry name" value="TAT"/>
    <property type="match status" value="1"/>
</dbReference>
<evidence type="ECO:0000313" key="2">
    <source>
        <dbReference type="EMBL" id="EFH13438.1"/>
    </source>
</evidence>
<name>D5RGX4_9PROT</name>
<dbReference type="Gene3D" id="3.40.190.10">
    <property type="entry name" value="Periplasmic binding protein-like II"/>
    <property type="match status" value="2"/>
</dbReference>
<dbReference type="PANTHER" id="PTHR30006">
    <property type="entry name" value="THIAMINE-BINDING PERIPLASMIC PROTEIN-RELATED"/>
    <property type="match status" value="1"/>
</dbReference>
<sequence length="347" mass="37646">MTTITRRAALAGSAAALASITAGLPGIARAQGKQVVIGTWGGDYGELLRANIDQPLMAPQGIEVLQDIANADPRKTKLLAERQARRGTFDVACLSDTDMHMISAQGAFDTLDMGKLKRGSAILPALAKPYAVPHIYSALVLLYNPNKVTTPPTGFADMLDPKYRGRVGFSDILYSTNTFAAAMAGGGSFSDYGPARQKLMELRSLDAKVYPSNEALAAALKSEEVWMTPMWLARGFMWQKAGIPVKHVVPAEGAYAIVFEMAVPKNSRNKDNAYAYLDAALQPAAQAAFADRMGYLPTVKDASLPAEIASQISLSEAEQQRLRAPDYDYLLRQHGEILDFWNKQFKA</sequence>
<dbReference type="InterPro" id="IPR006311">
    <property type="entry name" value="TAT_signal"/>
</dbReference>
<reference evidence="2 3" key="1">
    <citation type="submission" date="2010-04" db="EMBL/GenBank/DDBJ databases">
        <authorList>
            <person name="Qin X."/>
            <person name="Bachman B."/>
            <person name="Battles P."/>
            <person name="Bell A."/>
            <person name="Bess C."/>
            <person name="Bickham C."/>
            <person name="Chaboub L."/>
            <person name="Chen D."/>
            <person name="Coyle M."/>
            <person name="Deiros D.R."/>
            <person name="Dinh H."/>
            <person name="Forbes L."/>
            <person name="Fowler G."/>
            <person name="Francisco L."/>
            <person name="Fu Q."/>
            <person name="Gubbala S."/>
            <person name="Hale W."/>
            <person name="Han Y."/>
            <person name="Hemphill L."/>
            <person name="Highlander S.K."/>
            <person name="Hirani K."/>
            <person name="Hogues M."/>
            <person name="Jackson L."/>
            <person name="Jakkamsetti A."/>
            <person name="Javaid M."/>
            <person name="Jiang H."/>
            <person name="Korchina V."/>
            <person name="Kovar C."/>
            <person name="Lara F."/>
            <person name="Lee S."/>
            <person name="Mata R."/>
            <person name="Mathew T."/>
            <person name="Moen C."/>
            <person name="Morales K."/>
            <person name="Munidasa M."/>
            <person name="Nazareth L."/>
            <person name="Ngo R."/>
            <person name="Nguyen L."/>
            <person name="Okwuonu G."/>
            <person name="Ongeri F."/>
            <person name="Patil S."/>
            <person name="Petrosino J."/>
            <person name="Pham C."/>
            <person name="Pham P."/>
            <person name="Pu L.-L."/>
            <person name="Puazo M."/>
            <person name="Raj R."/>
            <person name="Reid J."/>
            <person name="Rouhana J."/>
            <person name="Saada N."/>
            <person name="Shang Y."/>
            <person name="Simmons D."/>
            <person name="Thornton R."/>
            <person name="Warren J."/>
            <person name="Weissenberger G."/>
            <person name="Zhang J."/>
            <person name="Zhang L."/>
            <person name="Zhou C."/>
            <person name="Zhu D."/>
            <person name="Muzny D."/>
            <person name="Worley K."/>
            <person name="Gibbs R."/>
        </authorList>
    </citation>
    <scope>NUCLEOTIDE SEQUENCE [LARGE SCALE GENOMIC DNA]</scope>
    <source>
        <strain evidence="2 3">ATCC 49957</strain>
    </source>
</reference>
<accession>D5RGX4</accession>
<keyword evidence="1" id="KW-0732">Signal</keyword>
<dbReference type="Proteomes" id="UP000005324">
    <property type="component" value="Unassembled WGS sequence"/>
</dbReference>
<dbReference type="EMBL" id="ADVL01000064">
    <property type="protein sequence ID" value="EFH13438.1"/>
    <property type="molecule type" value="Genomic_DNA"/>
</dbReference>
<evidence type="ECO:0000256" key="1">
    <source>
        <dbReference type="ARBA" id="ARBA00022729"/>
    </source>
</evidence>
<dbReference type="RefSeq" id="WP_007005584.1">
    <property type="nucleotide sequence ID" value="NZ_GG770783.1"/>
</dbReference>
<comment type="caution">
    <text evidence="2">The sequence shown here is derived from an EMBL/GenBank/DDBJ whole genome shotgun (WGS) entry which is preliminary data.</text>
</comment>
<dbReference type="GO" id="GO:0030975">
    <property type="term" value="F:thiamine binding"/>
    <property type="evidence" value="ECO:0007669"/>
    <property type="project" value="TreeGrafter"/>
</dbReference>
<keyword evidence="3" id="KW-1185">Reference proteome</keyword>
<dbReference type="GO" id="GO:0030288">
    <property type="term" value="C:outer membrane-bounded periplasmic space"/>
    <property type="evidence" value="ECO:0007669"/>
    <property type="project" value="TreeGrafter"/>
</dbReference>
<dbReference type="GO" id="GO:0015888">
    <property type="term" value="P:thiamine transport"/>
    <property type="evidence" value="ECO:0007669"/>
    <property type="project" value="TreeGrafter"/>
</dbReference>
<dbReference type="InterPro" id="IPR006059">
    <property type="entry name" value="SBP"/>
</dbReference>
<dbReference type="AlphaFoldDB" id="D5RGX4"/>
<evidence type="ECO:0000313" key="3">
    <source>
        <dbReference type="Proteomes" id="UP000005324"/>
    </source>
</evidence>